<dbReference type="EMBL" id="CAFAAV010000029">
    <property type="protein sequence ID" value="CAB4808560.1"/>
    <property type="molecule type" value="Genomic_DNA"/>
</dbReference>
<evidence type="ECO:0000313" key="6">
    <source>
        <dbReference type="EMBL" id="CAB4922172.1"/>
    </source>
</evidence>
<keyword evidence="1" id="KW-0812">Transmembrane</keyword>
<feature type="transmembrane region" description="Helical" evidence="1">
    <location>
        <begin position="6"/>
        <end position="33"/>
    </location>
</feature>
<accession>A0A6J6YGM3</accession>
<name>A0A6J6YGM3_9ZZZZ</name>
<evidence type="ECO:0000313" key="7">
    <source>
        <dbReference type="EMBL" id="CAB4973505.1"/>
    </source>
</evidence>
<dbReference type="EMBL" id="CAESGF010000004">
    <property type="protein sequence ID" value="CAB4363119.1"/>
    <property type="molecule type" value="Genomic_DNA"/>
</dbReference>
<evidence type="ECO:0000313" key="5">
    <source>
        <dbReference type="EMBL" id="CAB4851681.1"/>
    </source>
</evidence>
<reference evidence="4" key="1">
    <citation type="submission" date="2020-05" db="EMBL/GenBank/DDBJ databases">
        <authorList>
            <person name="Chiriac C."/>
            <person name="Salcher M."/>
            <person name="Ghai R."/>
            <person name="Kavagutti S V."/>
        </authorList>
    </citation>
    <scope>NUCLEOTIDE SEQUENCE</scope>
</reference>
<keyword evidence="1" id="KW-0472">Membrane</keyword>
<dbReference type="EMBL" id="CAEZYF010000007">
    <property type="protein sequence ID" value="CAB4721255.1"/>
    <property type="molecule type" value="Genomic_DNA"/>
</dbReference>
<keyword evidence="1" id="KW-1133">Transmembrane helix</keyword>
<proteinExistence type="predicted"/>
<organism evidence="4">
    <name type="scientific">freshwater metagenome</name>
    <dbReference type="NCBI Taxonomy" id="449393"/>
    <lineage>
        <taxon>unclassified sequences</taxon>
        <taxon>metagenomes</taxon>
        <taxon>ecological metagenomes</taxon>
    </lineage>
</organism>
<sequence>MPGAIAILVALLIFPVIAIMGTATIAAALGFLLNRDAEQRNEGSELLDVNL</sequence>
<protein>
    <submittedName>
        <fullName evidence="4">Unannotated protein</fullName>
    </submittedName>
</protein>
<dbReference type="AlphaFoldDB" id="A0A6J6YGM3"/>
<dbReference type="EMBL" id="CAFBIY010000090">
    <property type="protein sequence ID" value="CAB4851681.1"/>
    <property type="molecule type" value="Genomic_DNA"/>
</dbReference>
<gene>
    <name evidence="3" type="ORF">UFOPK2656_01356</name>
    <name evidence="4" type="ORF">UFOPK3099_00579</name>
    <name evidence="5" type="ORF">UFOPK3267_01652</name>
    <name evidence="6" type="ORF">UFOPK3651_00927</name>
    <name evidence="7" type="ORF">UFOPK3931_00324</name>
    <name evidence="2" type="ORF">UFOPK4189_00898</name>
</gene>
<evidence type="ECO:0000256" key="1">
    <source>
        <dbReference type="SAM" id="Phobius"/>
    </source>
</evidence>
<evidence type="ECO:0000313" key="2">
    <source>
        <dbReference type="EMBL" id="CAB4363119.1"/>
    </source>
</evidence>
<dbReference type="EMBL" id="CAFBOL010000005">
    <property type="protein sequence ID" value="CAB4973505.1"/>
    <property type="molecule type" value="Genomic_DNA"/>
</dbReference>
<evidence type="ECO:0000313" key="3">
    <source>
        <dbReference type="EMBL" id="CAB4721255.1"/>
    </source>
</evidence>
<evidence type="ECO:0000313" key="4">
    <source>
        <dbReference type="EMBL" id="CAB4808560.1"/>
    </source>
</evidence>
<dbReference type="EMBL" id="CAFBMT010000004">
    <property type="protein sequence ID" value="CAB4922172.1"/>
    <property type="molecule type" value="Genomic_DNA"/>
</dbReference>